<sequence>MLLPYDPSCDACAATLYVSFCRVYGLEPVGLFRQAYPPTPGERLIDPPFPLLERLARWEGISMPSVWDRTHFHHLVRLLATTLVTCLTQTPIGKRLR</sequence>
<comment type="caution">
    <text evidence="1">The sequence shown here is derived from an EMBL/GenBank/DDBJ whole genome shotgun (WGS) entry which is preliminary data.</text>
</comment>
<dbReference type="AlphaFoldDB" id="A0A8J3I7J4"/>
<accession>A0A8J3I7J4</accession>
<keyword evidence="2" id="KW-1185">Reference proteome</keyword>
<evidence type="ECO:0000313" key="2">
    <source>
        <dbReference type="Proteomes" id="UP000612362"/>
    </source>
</evidence>
<dbReference type="RefSeq" id="WP_220197744.1">
    <property type="nucleotide sequence ID" value="NZ_BNJF01000004.1"/>
</dbReference>
<reference evidence="1" key="1">
    <citation type="submission" date="2020-10" db="EMBL/GenBank/DDBJ databases">
        <title>Taxonomic study of unclassified bacteria belonging to the class Ktedonobacteria.</title>
        <authorList>
            <person name="Yabe S."/>
            <person name="Wang C.M."/>
            <person name="Zheng Y."/>
            <person name="Sakai Y."/>
            <person name="Cavaletti L."/>
            <person name="Monciardini P."/>
            <person name="Donadio S."/>
        </authorList>
    </citation>
    <scope>NUCLEOTIDE SEQUENCE</scope>
    <source>
        <strain evidence="1">SOSP1-1</strain>
    </source>
</reference>
<evidence type="ECO:0000313" key="1">
    <source>
        <dbReference type="EMBL" id="GHO48548.1"/>
    </source>
</evidence>
<organism evidence="1 2">
    <name type="scientific">Ktedonospora formicarum</name>
    <dbReference type="NCBI Taxonomy" id="2778364"/>
    <lineage>
        <taxon>Bacteria</taxon>
        <taxon>Bacillati</taxon>
        <taxon>Chloroflexota</taxon>
        <taxon>Ktedonobacteria</taxon>
        <taxon>Ktedonobacterales</taxon>
        <taxon>Ktedonobacteraceae</taxon>
        <taxon>Ktedonospora</taxon>
    </lineage>
</organism>
<name>A0A8J3I7J4_9CHLR</name>
<protein>
    <submittedName>
        <fullName evidence="1">Uncharacterized protein</fullName>
    </submittedName>
</protein>
<dbReference type="EMBL" id="BNJF01000004">
    <property type="protein sequence ID" value="GHO48548.1"/>
    <property type="molecule type" value="Genomic_DNA"/>
</dbReference>
<dbReference type="Proteomes" id="UP000612362">
    <property type="component" value="Unassembled WGS sequence"/>
</dbReference>
<gene>
    <name evidence="1" type="ORF">KSX_67110</name>
</gene>
<proteinExistence type="predicted"/>